<dbReference type="Pfam" id="PF00873">
    <property type="entry name" value="ACR_tran"/>
    <property type="match status" value="1"/>
</dbReference>
<dbReference type="Gene3D" id="3.30.70.1320">
    <property type="entry name" value="Multidrug efflux transporter AcrB pore domain like"/>
    <property type="match status" value="1"/>
</dbReference>
<dbReference type="SUPFAM" id="SSF82714">
    <property type="entry name" value="Multidrug efflux transporter AcrB TolC docking domain, DN and DC subdomains"/>
    <property type="match status" value="2"/>
</dbReference>
<feature type="transmembrane region" description="Helical" evidence="1">
    <location>
        <begin position="912"/>
        <end position="933"/>
    </location>
</feature>
<dbReference type="Gene3D" id="3.30.70.1440">
    <property type="entry name" value="Multidrug efflux transporter AcrB pore domain"/>
    <property type="match status" value="1"/>
</dbReference>
<comment type="caution">
    <text evidence="2">The sequence shown here is derived from an EMBL/GenBank/DDBJ whole genome shotgun (WGS) entry which is preliminary data.</text>
</comment>
<organism evidence="2 3">
    <name type="scientific">candidate division KSB3 bacterium</name>
    <dbReference type="NCBI Taxonomy" id="2044937"/>
    <lineage>
        <taxon>Bacteria</taxon>
        <taxon>candidate division KSB3</taxon>
    </lineage>
</organism>
<dbReference type="InterPro" id="IPR027463">
    <property type="entry name" value="AcrB_DN_DC_subdom"/>
</dbReference>
<feature type="transmembrane region" description="Helical" evidence="1">
    <location>
        <begin position="428"/>
        <end position="448"/>
    </location>
</feature>
<feature type="transmembrane region" description="Helical" evidence="1">
    <location>
        <begin position="993"/>
        <end position="1016"/>
    </location>
</feature>
<dbReference type="SUPFAM" id="SSF82693">
    <property type="entry name" value="Multidrug efflux transporter AcrB pore domain, PN1, PN2, PC1 and PC2 subdomains"/>
    <property type="match status" value="3"/>
</dbReference>
<evidence type="ECO:0000313" key="3">
    <source>
        <dbReference type="Proteomes" id="UP000649604"/>
    </source>
</evidence>
<feature type="transmembrane region" description="Helical" evidence="1">
    <location>
        <begin position="886"/>
        <end position="906"/>
    </location>
</feature>
<feature type="transmembrane region" description="Helical" evidence="1">
    <location>
        <begin position="460"/>
        <end position="482"/>
    </location>
</feature>
<evidence type="ECO:0000256" key="1">
    <source>
        <dbReference type="SAM" id="Phobius"/>
    </source>
</evidence>
<feature type="transmembrane region" description="Helical" evidence="1">
    <location>
        <begin position="529"/>
        <end position="549"/>
    </location>
</feature>
<feature type="transmembrane region" description="Helical" evidence="1">
    <location>
        <begin position="383"/>
        <end position="407"/>
    </location>
</feature>
<dbReference type="AlphaFoldDB" id="A0A9D5Q6J9"/>
<dbReference type="GO" id="GO:0005886">
    <property type="term" value="C:plasma membrane"/>
    <property type="evidence" value="ECO:0007669"/>
    <property type="project" value="TreeGrafter"/>
</dbReference>
<keyword evidence="1" id="KW-0472">Membrane</keyword>
<feature type="transmembrane region" description="Helical" evidence="1">
    <location>
        <begin position="331"/>
        <end position="350"/>
    </location>
</feature>
<dbReference type="Proteomes" id="UP000649604">
    <property type="component" value="Unassembled WGS sequence"/>
</dbReference>
<dbReference type="EMBL" id="WJJP01000332">
    <property type="protein sequence ID" value="MBD3324991.1"/>
    <property type="molecule type" value="Genomic_DNA"/>
</dbReference>
<reference evidence="2" key="1">
    <citation type="submission" date="2019-11" db="EMBL/GenBank/DDBJ databases">
        <title>Microbial mats filling the niche in hypersaline microbial mats.</title>
        <authorList>
            <person name="Wong H.L."/>
            <person name="Macleod F.I."/>
            <person name="White R.A. III"/>
            <person name="Burns B.P."/>
        </authorList>
    </citation>
    <scope>NUCLEOTIDE SEQUENCE</scope>
    <source>
        <strain evidence="2">Rbin_158</strain>
    </source>
</reference>
<feature type="transmembrane region" description="Helical" evidence="1">
    <location>
        <begin position="12"/>
        <end position="34"/>
    </location>
</feature>
<dbReference type="PANTHER" id="PTHR32063:SF0">
    <property type="entry name" value="SWARMING MOTILITY PROTEIN SWRC"/>
    <property type="match status" value="1"/>
</dbReference>
<sequence length="1027" mass="112601">MKVSRFSVHRPIFTIMIMLIILILGIVSLSRLPIDLMPDITYPTLAVFTSYENASPEEIEQLISRPLEEAMSAVAGVEEVTSSSMEGRSTLRLSFAWGTDLDAAANDIRDRLDRVIGRLPDDAERPTLGKFDPAAFPILIMGASSNLDLLEMRRIIDDQVKYRIERIPGVAALDLWGGREREIQVNFLAEEINALGLSLDQVIDKIRTSNRNAPGGSLERGNLEVTVRTAGEFTSLEQLRNTVVAVREGSPIRLSEIATVEDTSSRVTRIIRINGKPGIYVAVTKQSGTNTVRVAREVLRELERINQDIPQINLTPIIDTSSYIENAITNVGASAVYGGILAVFVLLFFLRNIPSTVIIATAIPISIVATFALIYFGGFTLNIMTLGGLALGVGMMVDSSIVVLENIHRLRETGLEGKYAAIDGSEEVTSAIIAGTLTTLAVFLPLIFVRGMAGIMFKQLAYVVSFALICALFVALTLVPTLSARLHTRGRFGNNDNNKHRLYKASEKIFQSVEESYKHLLDVALNHRVLFILGAVLLIGGSLLLIPLVGVEFLPAADEGEVRVTAEMETGTRLEVLDAQLQKIEAIVTQAVPEAEVMLSTVGSSRWGGGKSGNLRVRLTPLSGRSRSSEEVAADLRRQLTNIPGVQIRTRAGQGLFLLRMGSGGGEERIQLEIRGYDLQTADTLVEQLQEMLKTVEGITDVRLSRESGNPEDLILIDRPKAADMKLTVSQIATMLRTVMRGTVATYYRERGDEFPIRVQLKDAEKMELRELLDLTITNSAGEPVVLRNVVNVASQTGPTRIERKNQERITTISANISGRDMGHIVADIRERLQALPVPRDFSIVFGGDVEEQRKAFQELLLSLILALLLVYMVMASLYESLRDPFVVMFSVPLAIIGVVLMLFLTDTTFNVQSFIGCIMLGGIVVNNAILLVDHINLLRRRDGLALREAIEEAGRRRLRPILMTSTTTMLALTPLAIGLGEGAETQAPLARAVIGGLFSSTLITLVFIPVIYSIFEASLKKKSSHA</sequence>
<accession>A0A9D5Q6J9</accession>
<dbReference type="InterPro" id="IPR001036">
    <property type="entry name" value="Acrflvin-R"/>
</dbReference>
<dbReference type="Gene3D" id="3.30.2090.10">
    <property type="entry name" value="Multidrug efflux transporter AcrB TolC docking domain, DN and DC subdomains"/>
    <property type="match status" value="2"/>
</dbReference>
<dbReference type="PRINTS" id="PR00702">
    <property type="entry name" value="ACRIFLAVINRP"/>
</dbReference>
<dbReference type="SUPFAM" id="SSF82866">
    <property type="entry name" value="Multidrug efflux transporter AcrB transmembrane domain"/>
    <property type="match status" value="2"/>
</dbReference>
<feature type="transmembrane region" description="Helical" evidence="1">
    <location>
        <begin position="860"/>
        <end position="879"/>
    </location>
</feature>
<keyword evidence="1" id="KW-1133">Transmembrane helix</keyword>
<dbReference type="Gene3D" id="1.20.1640.10">
    <property type="entry name" value="Multidrug efflux transporter AcrB transmembrane domain"/>
    <property type="match status" value="2"/>
</dbReference>
<dbReference type="GO" id="GO:0042910">
    <property type="term" value="F:xenobiotic transmembrane transporter activity"/>
    <property type="evidence" value="ECO:0007669"/>
    <property type="project" value="TreeGrafter"/>
</dbReference>
<protein>
    <submittedName>
        <fullName evidence="2">MMPL family transporter</fullName>
    </submittedName>
</protein>
<gene>
    <name evidence="2" type="ORF">GF339_10430</name>
</gene>
<feature type="transmembrane region" description="Helical" evidence="1">
    <location>
        <begin position="357"/>
        <end position="377"/>
    </location>
</feature>
<evidence type="ECO:0000313" key="2">
    <source>
        <dbReference type="EMBL" id="MBD3324991.1"/>
    </source>
</evidence>
<name>A0A9D5Q6J9_9BACT</name>
<keyword evidence="1" id="KW-0812">Transmembrane</keyword>
<dbReference type="PANTHER" id="PTHR32063">
    <property type="match status" value="1"/>
</dbReference>
<proteinExistence type="predicted"/>
<dbReference type="Gene3D" id="3.30.70.1430">
    <property type="entry name" value="Multidrug efflux transporter AcrB pore domain"/>
    <property type="match status" value="2"/>
</dbReference>
<feature type="transmembrane region" description="Helical" evidence="1">
    <location>
        <begin position="962"/>
        <end position="981"/>
    </location>
</feature>